<protein>
    <submittedName>
        <fullName evidence="2">Uncharacterized protein</fullName>
    </submittedName>
</protein>
<proteinExistence type="predicted"/>
<evidence type="ECO:0000313" key="2">
    <source>
        <dbReference type="EMBL" id="MBB4966476.1"/>
    </source>
</evidence>
<comment type="caution">
    <text evidence="2">The sequence shown here is derived from an EMBL/GenBank/DDBJ whole genome shotgun (WGS) entry which is preliminary data.</text>
</comment>
<sequence>MITTPGVAPFRKEALKRELADVDAVPHKAGTTTTEETR</sequence>
<evidence type="ECO:0000313" key="3">
    <source>
        <dbReference type="Proteomes" id="UP000542674"/>
    </source>
</evidence>
<feature type="region of interest" description="Disordered" evidence="1">
    <location>
        <begin position="19"/>
        <end position="38"/>
    </location>
</feature>
<name>A0A7W7T566_9PSEU</name>
<dbReference type="EMBL" id="JACHJS010000001">
    <property type="protein sequence ID" value="MBB4966476.1"/>
    <property type="molecule type" value="Genomic_DNA"/>
</dbReference>
<dbReference type="Proteomes" id="UP000542674">
    <property type="component" value="Unassembled WGS sequence"/>
</dbReference>
<evidence type="ECO:0000256" key="1">
    <source>
        <dbReference type="SAM" id="MobiDB-lite"/>
    </source>
</evidence>
<accession>A0A7W7T566</accession>
<gene>
    <name evidence="2" type="ORF">F4559_003835</name>
</gene>
<dbReference type="AlphaFoldDB" id="A0A7W7T566"/>
<reference evidence="2 3" key="1">
    <citation type="submission" date="2020-08" db="EMBL/GenBank/DDBJ databases">
        <title>Sequencing the genomes of 1000 actinobacteria strains.</title>
        <authorList>
            <person name="Klenk H.-P."/>
        </authorList>
    </citation>
    <scope>NUCLEOTIDE SEQUENCE [LARGE SCALE GENOMIC DNA]</scope>
    <source>
        <strain evidence="2 3">DSM 45084</strain>
    </source>
</reference>
<keyword evidence="3" id="KW-1185">Reference proteome</keyword>
<organism evidence="2 3">
    <name type="scientific">Saccharothrix violaceirubra</name>
    <dbReference type="NCBI Taxonomy" id="413306"/>
    <lineage>
        <taxon>Bacteria</taxon>
        <taxon>Bacillati</taxon>
        <taxon>Actinomycetota</taxon>
        <taxon>Actinomycetes</taxon>
        <taxon>Pseudonocardiales</taxon>
        <taxon>Pseudonocardiaceae</taxon>
        <taxon>Saccharothrix</taxon>
    </lineage>
</organism>